<reference evidence="10 12" key="2">
    <citation type="submission" date="2019-11" db="EMBL/GenBank/DDBJ databases">
        <title>Draft genome sequences of five Paenibacillus species of dairy origin.</title>
        <authorList>
            <person name="Olajide A.M."/>
            <person name="Chen S."/>
            <person name="Lapointe G."/>
        </authorList>
    </citation>
    <scope>NUCLEOTIDE SEQUENCE [LARGE SCALE GENOMIC DNA]</scope>
    <source>
        <strain evidence="10 12">3CT49</strain>
    </source>
</reference>
<gene>
    <name evidence="9" type="ORF">DJ90_4856</name>
    <name evidence="10" type="ORF">GNQ08_07400</name>
</gene>
<protein>
    <submittedName>
        <fullName evidence="10">ABC transporter permease subunit</fullName>
    </submittedName>
    <submittedName>
        <fullName evidence="9">Binding--dependent transport system inner membrane component family protein</fullName>
    </submittedName>
</protein>
<evidence type="ECO:0000256" key="5">
    <source>
        <dbReference type="ARBA" id="ARBA00022989"/>
    </source>
</evidence>
<evidence type="ECO:0000256" key="1">
    <source>
        <dbReference type="ARBA" id="ARBA00004651"/>
    </source>
</evidence>
<dbReference type="InterPro" id="IPR035906">
    <property type="entry name" value="MetI-like_sf"/>
</dbReference>
<dbReference type="SUPFAM" id="SSF161098">
    <property type="entry name" value="MetI-like"/>
    <property type="match status" value="1"/>
</dbReference>
<feature type="transmembrane region" description="Helical" evidence="7">
    <location>
        <begin position="174"/>
        <end position="195"/>
    </location>
</feature>
<dbReference type="Proteomes" id="UP000029278">
    <property type="component" value="Unassembled WGS sequence"/>
</dbReference>
<dbReference type="Proteomes" id="UP000442469">
    <property type="component" value="Unassembled WGS sequence"/>
</dbReference>
<dbReference type="HOGENOM" id="CLU_046113_4_1_9"/>
<dbReference type="OrthoDB" id="9804353at2"/>
<evidence type="ECO:0000256" key="7">
    <source>
        <dbReference type="RuleBase" id="RU363032"/>
    </source>
</evidence>
<comment type="subcellular location">
    <subcellularLocation>
        <location evidence="1 7">Cell membrane</location>
        <topology evidence="1 7">Multi-pass membrane protein</topology>
    </subcellularLocation>
</comment>
<sequence length="262" mass="28390">MMRSITINKPGKRSFGVKCLAVLVIIGVWQWISLSLPDILFASPLETLRALARMARSGELARQLLTSGGRMLAGFFCGTAAGIAAGLLAGIFSIVYEAMRPFLSLLMGIPPIILVVLAMVWFGTGATVPVFVVSLLVFPSIYLNTADGWRGIDRQLLQMAEVYQIGPMKKLRHIVIPGLAVPIFTAVSLAAGSAVRTTIMAELLGSDNGIGYSLAFARVNLDTAKVFAWTFVSIVAILGMDLIVIKPLRKFALRWNHEEIQT</sequence>
<reference evidence="9 11" key="1">
    <citation type="submission" date="2014-04" db="EMBL/GenBank/DDBJ databases">
        <authorList>
            <person name="Bishop-Lilly K.A."/>
            <person name="Broomall S.M."/>
            <person name="Chain P.S."/>
            <person name="Chertkov O."/>
            <person name="Coyne S.R."/>
            <person name="Daligault H.E."/>
            <person name="Davenport K.W."/>
            <person name="Erkkila T."/>
            <person name="Frey K.G."/>
            <person name="Gibbons H.S."/>
            <person name="Gu W."/>
            <person name="Jaissle J."/>
            <person name="Johnson S.L."/>
            <person name="Koroleva G.I."/>
            <person name="Ladner J.T."/>
            <person name="Lo C.-C."/>
            <person name="Minogue T.D."/>
            <person name="Munk C."/>
            <person name="Palacios G.F."/>
            <person name="Redden C.L."/>
            <person name="Rosenzweig C.N."/>
            <person name="Scholz M.B."/>
            <person name="Teshima H."/>
            <person name="Xu Y."/>
        </authorList>
    </citation>
    <scope>NUCLEOTIDE SEQUENCE [LARGE SCALE GENOMIC DNA]</scope>
    <source>
        <strain evidence="9 11">8244</strain>
    </source>
</reference>
<evidence type="ECO:0000313" key="9">
    <source>
        <dbReference type="EMBL" id="KFM93520.1"/>
    </source>
</evidence>
<evidence type="ECO:0000256" key="3">
    <source>
        <dbReference type="ARBA" id="ARBA00022475"/>
    </source>
</evidence>
<proteinExistence type="inferred from homology"/>
<dbReference type="CDD" id="cd06261">
    <property type="entry name" value="TM_PBP2"/>
    <property type="match status" value="1"/>
</dbReference>
<dbReference type="PROSITE" id="PS50928">
    <property type="entry name" value="ABC_TM1"/>
    <property type="match status" value="1"/>
</dbReference>
<feature type="transmembrane region" description="Helical" evidence="7">
    <location>
        <begin position="226"/>
        <end position="245"/>
    </location>
</feature>
<keyword evidence="2 7" id="KW-0813">Transport</keyword>
<dbReference type="GO" id="GO:0005886">
    <property type="term" value="C:plasma membrane"/>
    <property type="evidence" value="ECO:0007669"/>
    <property type="project" value="UniProtKB-SubCell"/>
</dbReference>
<comment type="similarity">
    <text evidence="7">Belongs to the binding-protein-dependent transport system permease family.</text>
</comment>
<keyword evidence="4 7" id="KW-0812">Transmembrane</keyword>
<evidence type="ECO:0000313" key="12">
    <source>
        <dbReference type="Proteomes" id="UP000442469"/>
    </source>
</evidence>
<dbReference type="PANTHER" id="PTHR30151:SF0">
    <property type="entry name" value="ABC TRANSPORTER PERMEASE PROTEIN MJ0413-RELATED"/>
    <property type="match status" value="1"/>
</dbReference>
<evidence type="ECO:0000313" key="11">
    <source>
        <dbReference type="Proteomes" id="UP000029278"/>
    </source>
</evidence>
<dbReference type="PATRIC" id="fig|44252.3.peg.6046"/>
<feature type="transmembrane region" description="Helical" evidence="7">
    <location>
        <begin position="72"/>
        <end position="95"/>
    </location>
</feature>
<evidence type="ECO:0000256" key="2">
    <source>
        <dbReference type="ARBA" id="ARBA00022448"/>
    </source>
</evidence>
<evidence type="ECO:0000259" key="8">
    <source>
        <dbReference type="PROSITE" id="PS50928"/>
    </source>
</evidence>
<accession>A0A090YN12</accession>
<evidence type="ECO:0000313" key="10">
    <source>
        <dbReference type="EMBL" id="MUG22246.1"/>
    </source>
</evidence>
<dbReference type="InterPro" id="IPR000515">
    <property type="entry name" value="MetI-like"/>
</dbReference>
<dbReference type="AlphaFoldDB" id="A0A090YN12"/>
<dbReference type="PANTHER" id="PTHR30151">
    <property type="entry name" value="ALKANE SULFONATE ABC TRANSPORTER-RELATED, MEMBRANE SUBUNIT"/>
    <property type="match status" value="1"/>
</dbReference>
<evidence type="ECO:0000256" key="4">
    <source>
        <dbReference type="ARBA" id="ARBA00022692"/>
    </source>
</evidence>
<keyword evidence="6 7" id="KW-0472">Membrane</keyword>
<name>A0A090YN12_PAEMA</name>
<keyword evidence="5 7" id="KW-1133">Transmembrane helix</keyword>
<keyword evidence="3" id="KW-1003">Cell membrane</keyword>
<dbReference type="EMBL" id="WNZZ01000004">
    <property type="protein sequence ID" value="MUG22246.1"/>
    <property type="molecule type" value="Genomic_DNA"/>
</dbReference>
<dbReference type="EMBL" id="JMQA01000052">
    <property type="protein sequence ID" value="KFM93520.1"/>
    <property type="molecule type" value="Genomic_DNA"/>
</dbReference>
<dbReference type="GO" id="GO:0055085">
    <property type="term" value="P:transmembrane transport"/>
    <property type="evidence" value="ECO:0007669"/>
    <property type="project" value="InterPro"/>
</dbReference>
<comment type="caution">
    <text evidence="9">The sequence shown here is derived from an EMBL/GenBank/DDBJ whole genome shotgun (WGS) entry which is preliminary data.</text>
</comment>
<dbReference type="Gene3D" id="1.10.3720.10">
    <property type="entry name" value="MetI-like"/>
    <property type="match status" value="1"/>
</dbReference>
<dbReference type="STRING" id="44252.DJ90_4856"/>
<dbReference type="RefSeq" id="WP_051985792.1">
    <property type="nucleotide sequence ID" value="NZ_BGML01000020.1"/>
</dbReference>
<feature type="transmembrane region" description="Helical" evidence="7">
    <location>
        <begin position="102"/>
        <end position="122"/>
    </location>
</feature>
<dbReference type="GeneID" id="77010211"/>
<evidence type="ECO:0000256" key="6">
    <source>
        <dbReference type="ARBA" id="ARBA00023136"/>
    </source>
</evidence>
<feature type="transmembrane region" description="Helical" evidence="7">
    <location>
        <begin position="15"/>
        <end position="32"/>
    </location>
</feature>
<feature type="transmembrane region" description="Helical" evidence="7">
    <location>
        <begin position="128"/>
        <end position="145"/>
    </location>
</feature>
<keyword evidence="11" id="KW-1185">Reference proteome</keyword>
<feature type="domain" description="ABC transmembrane type-1" evidence="8">
    <location>
        <begin position="60"/>
        <end position="244"/>
    </location>
</feature>
<organism evidence="9 11">
    <name type="scientific">Paenibacillus macerans</name>
    <name type="common">Bacillus macerans</name>
    <dbReference type="NCBI Taxonomy" id="44252"/>
    <lineage>
        <taxon>Bacteria</taxon>
        <taxon>Bacillati</taxon>
        <taxon>Bacillota</taxon>
        <taxon>Bacilli</taxon>
        <taxon>Bacillales</taxon>
        <taxon>Paenibacillaceae</taxon>
        <taxon>Paenibacillus</taxon>
    </lineage>
</organism>
<dbReference type="Pfam" id="PF00528">
    <property type="entry name" value="BPD_transp_1"/>
    <property type="match status" value="1"/>
</dbReference>